<dbReference type="GO" id="GO:0005509">
    <property type="term" value="F:calcium ion binding"/>
    <property type="evidence" value="ECO:0007669"/>
    <property type="project" value="InterPro"/>
</dbReference>
<reference evidence="3" key="1">
    <citation type="submission" date="2020-02" db="EMBL/GenBank/DDBJ databases">
        <authorList>
            <person name="Meier V. D."/>
        </authorList>
    </citation>
    <scope>NUCLEOTIDE SEQUENCE</scope>
    <source>
        <strain evidence="3">AVDCRST_MAG39</strain>
    </source>
</reference>
<sequence length="136" mass="13927">MKNAILLAALTAAAATPLAAQVAKGRPAPAAPTGITRQAAQAQITAAFRRADANGDGALTRAEADAAARRIGPGARDAGAMFDRADADGNGRATLAETMAGPMTLFDRADRNRDGRLEPAEQRAVMDAARKMRTGG</sequence>
<dbReference type="InterPro" id="IPR002048">
    <property type="entry name" value="EF_hand_dom"/>
</dbReference>
<evidence type="ECO:0000256" key="1">
    <source>
        <dbReference type="SAM" id="SignalP"/>
    </source>
</evidence>
<name>A0A6J4T285_9SPHN</name>
<proteinExistence type="predicted"/>
<organism evidence="3">
    <name type="scientific">uncultured Sphingomonadaceae bacterium</name>
    <dbReference type="NCBI Taxonomy" id="169976"/>
    <lineage>
        <taxon>Bacteria</taxon>
        <taxon>Pseudomonadati</taxon>
        <taxon>Pseudomonadota</taxon>
        <taxon>Alphaproteobacteria</taxon>
        <taxon>Sphingomonadales</taxon>
        <taxon>Sphingomonadaceae</taxon>
        <taxon>environmental samples</taxon>
    </lineage>
</organism>
<feature type="domain" description="EF-hand" evidence="2">
    <location>
        <begin position="39"/>
        <end position="74"/>
    </location>
</feature>
<feature type="chain" id="PRO_5027012904" description="EF-hand domain-containing protein" evidence="1">
    <location>
        <begin position="20"/>
        <end position="136"/>
    </location>
</feature>
<accession>A0A6J4T285</accession>
<dbReference type="PROSITE" id="PS50222">
    <property type="entry name" value="EF_HAND_2"/>
    <property type="match status" value="1"/>
</dbReference>
<evidence type="ECO:0000259" key="2">
    <source>
        <dbReference type="PROSITE" id="PS50222"/>
    </source>
</evidence>
<dbReference type="AlphaFoldDB" id="A0A6J4T285"/>
<dbReference type="InterPro" id="IPR011992">
    <property type="entry name" value="EF-hand-dom_pair"/>
</dbReference>
<dbReference type="Gene3D" id="1.10.238.10">
    <property type="entry name" value="EF-hand"/>
    <property type="match status" value="1"/>
</dbReference>
<gene>
    <name evidence="3" type="ORF">AVDCRST_MAG39-2036</name>
</gene>
<dbReference type="SUPFAM" id="SSF47473">
    <property type="entry name" value="EF-hand"/>
    <property type="match status" value="1"/>
</dbReference>
<dbReference type="Pfam" id="PF13202">
    <property type="entry name" value="EF-hand_5"/>
    <property type="match status" value="2"/>
</dbReference>
<keyword evidence="1" id="KW-0732">Signal</keyword>
<evidence type="ECO:0000313" key="3">
    <source>
        <dbReference type="EMBL" id="CAA9511526.1"/>
    </source>
</evidence>
<protein>
    <recommendedName>
        <fullName evidence="2">EF-hand domain-containing protein</fullName>
    </recommendedName>
</protein>
<feature type="signal peptide" evidence="1">
    <location>
        <begin position="1"/>
        <end position="19"/>
    </location>
</feature>
<dbReference type="EMBL" id="CADCVW010000083">
    <property type="protein sequence ID" value="CAA9511526.1"/>
    <property type="molecule type" value="Genomic_DNA"/>
</dbReference>